<dbReference type="STRING" id="888268.A0A1E5V7T8"/>
<evidence type="ECO:0000256" key="1">
    <source>
        <dbReference type="SAM" id="MobiDB-lite"/>
    </source>
</evidence>
<reference evidence="3 4" key="1">
    <citation type="submission" date="2016-09" db="EMBL/GenBank/DDBJ databases">
        <title>The draft genome of Dichanthelium oligosanthes: A C3 panicoid grass species.</title>
        <authorList>
            <person name="Studer A.J."/>
            <person name="Schnable J.C."/>
            <person name="Brutnell T.P."/>
        </authorList>
    </citation>
    <scope>NUCLEOTIDE SEQUENCE [LARGE SCALE GENOMIC DNA]</scope>
    <source>
        <strain evidence="4">cv. Kellogg 1175</strain>
        <tissue evidence="3">Leaf</tissue>
    </source>
</reference>
<organism evidence="3 4">
    <name type="scientific">Dichanthelium oligosanthes</name>
    <dbReference type="NCBI Taxonomy" id="888268"/>
    <lineage>
        <taxon>Eukaryota</taxon>
        <taxon>Viridiplantae</taxon>
        <taxon>Streptophyta</taxon>
        <taxon>Embryophyta</taxon>
        <taxon>Tracheophyta</taxon>
        <taxon>Spermatophyta</taxon>
        <taxon>Magnoliopsida</taxon>
        <taxon>Liliopsida</taxon>
        <taxon>Poales</taxon>
        <taxon>Poaceae</taxon>
        <taxon>PACMAD clade</taxon>
        <taxon>Panicoideae</taxon>
        <taxon>Panicodae</taxon>
        <taxon>Paniceae</taxon>
        <taxon>Dichantheliinae</taxon>
        <taxon>Dichanthelium</taxon>
    </lineage>
</organism>
<keyword evidence="2" id="KW-1133">Transmembrane helix</keyword>
<evidence type="ECO:0000313" key="4">
    <source>
        <dbReference type="Proteomes" id="UP000095767"/>
    </source>
</evidence>
<dbReference type="Pfam" id="PF03140">
    <property type="entry name" value="DUF247"/>
    <property type="match status" value="1"/>
</dbReference>
<proteinExistence type="predicted"/>
<feature type="region of interest" description="Disordered" evidence="1">
    <location>
        <begin position="26"/>
        <end position="47"/>
    </location>
</feature>
<accession>A0A1E5V7T8</accession>
<evidence type="ECO:0000256" key="2">
    <source>
        <dbReference type="SAM" id="Phobius"/>
    </source>
</evidence>
<keyword evidence="4" id="KW-1185">Reference proteome</keyword>
<keyword evidence="2" id="KW-0472">Membrane</keyword>
<dbReference type="Proteomes" id="UP000095767">
    <property type="component" value="Unassembled WGS sequence"/>
</dbReference>
<dbReference type="PANTHER" id="PTHR31170">
    <property type="entry name" value="BNAC04G53230D PROTEIN"/>
    <property type="match status" value="1"/>
</dbReference>
<sequence>MDKMLGHSLRGKEKLVGEGSMAMRAKGKKAISSTSVAEMSEHSGDASEELMEWSKTLSTEEKGSHSCWEWVVDMEQMLEDTSPTVEMARWNQRSIYRVPEFMKKRTNSDAYRPLFVSLGPYHHGEPHLLPMEQHKRRAMLHMVKRAGKPLGEFVAAVEEMADELEAAYDDLDETWRGANRDRFVEMMVTDGCFLLEFLRIPEFLIYRNADPGYAANDPVFSERSFRTLWPIMRVDLIAMENQVPLVVLERLVAVELSTSPSAGDINFAVLHLLNGPYFDEGMDKLGLHFLDLYHKSYCGACPQWEGSDSYAIRTQSAVELSEAGIQFHKSNDRGIHDVDFQNGVLSMPLFKFDDSTEIIFLNLMAFEWLHADANRDVSFYICFMDKIIESETDVKLLRSKGLVVNLLGRDKKVVEMLNTLTKLSRVPIGRLGHVQWKLNAHCKKRRNKWRASFVSTYLSNPWVFVSLVAAVILLLATLLQTVYTMVPFYTKG</sequence>
<name>A0A1E5V7T8_9POAL</name>
<evidence type="ECO:0000313" key="3">
    <source>
        <dbReference type="EMBL" id="OEL21055.1"/>
    </source>
</evidence>
<dbReference type="AlphaFoldDB" id="A0A1E5V7T8"/>
<feature type="transmembrane region" description="Helical" evidence="2">
    <location>
        <begin position="462"/>
        <end position="486"/>
    </location>
</feature>
<dbReference type="OrthoDB" id="591587at2759"/>
<dbReference type="PANTHER" id="PTHR31170:SF18">
    <property type="entry name" value="(WILD MALAYSIAN BANANA) HYPOTHETICAL PROTEIN"/>
    <property type="match status" value="1"/>
</dbReference>
<comment type="caution">
    <text evidence="3">The sequence shown here is derived from an EMBL/GenBank/DDBJ whole genome shotgun (WGS) entry which is preliminary data.</text>
</comment>
<keyword evidence="2" id="KW-0812">Transmembrane</keyword>
<gene>
    <name evidence="3" type="ORF">BAE44_0017925</name>
</gene>
<dbReference type="EMBL" id="LWDX02048924">
    <property type="protein sequence ID" value="OEL21055.1"/>
    <property type="molecule type" value="Genomic_DNA"/>
</dbReference>
<protein>
    <submittedName>
        <fullName evidence="3">UPF0481 protein</fullName>
    </submittedName>
</protein>
<dbReference type="InterPro" id="IPR004158">
    <property type="entry name" value="DUF247_pln"/>
</dbReference>